<accession>A0A0N5CR90</accession>
<sequence>MGDDEDDHDHTGQHGKYPSVGDRDAHDKPKYKRQEFMRPKYGAVNFDVIDTVNARLAAAVASAGGTNDIFSKLKIETSLDNDNKKIGEVEGTFQVPTDIAKKQNGTQEHVKSSHHKRHKTVPPNIAEKNSKNNHSLTLSSGKRYSKKVSRATSTVEQTYAQADTNTGANSQLKAATIASRCQGSFDDVFADGEELQNVSNRQTEKSDNNATRPSIHCGNTNSKGVPNVANSSASHVPSYNIRLFTAASTSGPAVTSQTAPAVSVSSQNPVTPSVARTLFTAPQATSVPKTNFRPGLHAMVPTSSAVQTASTSLMMHFKNLVNVSLNSLRIHHKIIEL</sequence>
<reference evidence="2 3" key="2">
    <citation type="submission" date="2018-11" db="EMBL/GenBank/DDBJ databases">
        <authorList>
            <consortium name="Pathogen Informatics"/>
        </authorList>
    </citation>
    <scope>NUCLEOTIDE SEQUENCE [LARGE SCALE GENOMIC DNA]</scope>
</reference>
<name>A0A0N5CR90_THECL</name>
<feature type="region of interest" description="Disordered" evidence="1">
    <location>
        <begin position="1"/>
        <end position="29"/>
    </location>
</feature>
<dbReference type="STRING" id="103827.A0A0N5CR90"/>
<organism evidence="4">
    <name type="scientific">Thelazia callipaeda</name>
    <name type="common">Oriental eyeworm</name>
    <name type="synonym">Parasitic nematode</name>
    <dbReference type="NCBI Taxonomy" id="103827"/>
    <lineage>
        <taxon>Eukaryota</taxon>
        <taxon>Metazoa</taxon>
        <taxon>Ecdysozoa</taxon>
        <taxon>Nematoda</taxon>
        <taxon>Chromadorea</taxon>
        <taxon>Rhabditida</taxon>
        <taxon>Spirurina</taxon>
        <taxon>Spiruromorpha</taxon>
        <taxon>Thelazioidea</taxon>
        <taxon>Thelaziidae</taxon>
        <taxon>Thelazia</taxon>
    </lineage>
</organism>
<feature type="region of interest" description="Disordered" evidence="1">
    <location>
        <begin position="102"/>
        <end position="149"/>
    </location>
</feature>
<gene>
    <name evidence="2" type="ORF">TCLT_LOCUS2741</name>
</gene>
<feature type="compositionally biased region" description="Polar residues" evidence="1">
    <location>
        <begin position="132"/>
        <end position="142"/>
    </location>
</feature>
<dbReference type="OrthoDB" id="5979581at2759"/>
<dbReference type="WBParaSite" id="TCLT_0000274001-mRNA-1">
    <property type="protein sequence ID" value="TCLT_0000274001-mRNA-1"/>
    <property type="gene ID" value="TCLT_0000274001"/>
</dbReference>
<protein>
    <submittedName>
        <fullName evidence="4">HUN domain-containing protein</fullName>
    </submittedName>
</protein>
<feature type="compositionally biased region" description="Polar residues" evidence="1">
    <location>
        <begin position="208"/>
        <end position="223"/>
    </location>
</feature>
<evidence type="ECO:0000313" key="3">
    <source>
        <dbReference type="Proteomes" id="UP000276776"/>
    </source>
</evidence>
<dbReference type="AlphaFoldDB" id="A0A0N5CR90"/>
<reference evidence="4" key="1">
    <citation type="submission" date="2017-02" db="UniProtKB">
        <authorList>
            <consortium name="WormBaseParasite"/>
        </authorList>
    </citation>
    <scope>IDENTIFICATION</scope>
</reference>
<evidence type="ECO:0000256" key="1">
    <source>
        <dbReference type="SAM" id="MobiDB-lite"/>
    </source>
</evidence>
<evidence type="ECO:0000313" key="2">
    <source>
        <dbReference type="EMBL" id="VDM98858.1"/>
    </source>
</evidence>
<dbReference type="EMBL" id="UYYF01000670">
    <property type="protein sequence ID" value="VDM98858.1"/>
    <property type="molecule type" value="Genomic_DNA"/>
</dbReference>
<dbReference type="Proteomes" id="UP000276776">
    <property type="component" value="Unassembled WGS sequence"/>
</dbReference>
<feature type="region of interest" description="Disordered" evidence="1">
    <location>
        <begin position="198"/>
        <end position="223"/>
    </location>
</feature>
<proteinExistence type="predicted"/>
<evidence type="ECO:0000313" key="4">
    <source>
        <dbReference type="WBParaSite" id="TCLT_0000274001-mRNA-1"/>
    </source>
</evidence>
<keyword evidence="3" id="KW-1185">Reference proteome</keyword>
<dbReference type="OMA" id="XTIPARN"/>